<dbReference type="SUPFAM" id="SSF53756">
    <property type="entry name" value="UDP-Glycosyltransferase/glycogen phosphorylase"/>
    <property type="match status" value="1"/>
</dbReference>
<comment type="caution">
    <text evidence="3">The sequence shown here is derived from an EMBL/GenBank/DDBJ whole genome shotgun (WGS) entry which is preliminary data.</text>
</comment>
<dbReference type="GO" id="GO:0016757">
    <property type="term" value="F:glycosyltransferase activity"/>
    <property type="evidence" value="ECO:0007669"/>
    <property type="project" value="InterPro"/>
</dbReference>
<protein>
    <recommendedName>
        <fullName evidence="5">Glycosyltransferase</fullName>
    </recommendedName>
</protein>
<dbReference type="PANTHER" id="PTHR12526:SF638">
    <property type="entry name" value="SPORE COAT PROTEIN SA"/>
    <property type="match status" value="1"/>
</dbReference>
<proteinExistence type="predicted"/>
<reference evidence="3 4" key="1">
    <citation type="submission" date="2016-09" db="EMBL/GenBank/DDBJ databases">
        <title>Bacillus aquimaris SAMM genome sequence reveals colonization and biosurfactant production capacities.</title>
        <authorList>
            <person name="Waghmode S.R."/>
            <person name="Suryavanshi M.V."/>
        </authorList>
    </citation>
    <scope>NUCLEOTIDE SEQUENCE [LARGE SCALE GENOMIC DNA]</scope>
    <source>
        <strain evidence="3 4">SAMM</strain>
    </source>
</reference>
<dbReference type="RefSeq" id="WP_071620329.1">
    <property type="nucleotide sequence ID" value="NZ_MINN01000139.1"/>
</dbReference>
<feature type="domain" description="Glycosyltransferase subfamily 4-like N-terminal" evidence="2">
    <location>
        <begin position="13"/>
        <end position="171"/>
    </location>
</feature>
<dbReference type="EMBL" id="MINN01000139">
    <property type="protein sequence ID" value="OIU67679.1"/>
    <property type="molecule type" value="Genomic_DNA"/>
</dbReference>
<accession>A0A1J6WI61</accession>
<dbReference type="OrthoDB" id="9804196at2"/>
<evidence type="ECO:0000259" key="1">
    <source>
        <dbReference type="Pfam" id="PF00534"/>
    </source>
</evidence>
<dbReference type="PANTHER" id="PTHR12526">
    <property type="entry name" value="GLYCOSYLTRANSFERASE"/>
    <property type="match status" value="1"/>
</dbReference>
<evidence type="ECO:0000313" key="3">
    <source>
        <dbReference type="EMBL" id="OIU67679.1"/>
    </source>
</evidence>
<dbReference type="InterPro" id="IPR028098">
    <property type="entry name" value="Glyco_trans_4-like_N"/>
</dbReference>
<dbReference type="CDD" id="cd03801">
    <property type="entry name" value="GT4_PimA-like"/>
    <property type="match status" value="1"/>
</dbReference>
<dbReference type="Gene3D" id="3.40.50.2000">
    <property type="entry name" value="Glycogen Phosphorylase B"/>
    <property type="match status" value="2"/>
</dbReference>
<feature type="domain" description="Glycosyl transferase family 1" evidence="1">
    <location>
        <begin position="179"/>
        <end position="331"/>
    </location>
</feature>
<keyword evidence="4" id="KW-1185">Reference proteome</keyword>
<dbReference type="AlphaFoldDB" id="A0A1J6WI61"/>
<evidence type="ECO:0008006" key="5">
    <source>
        <dbReference type="Google" id="ProtNLM"/>
    </source>
</evidence>
<name>A0A1J6WI61_9BACI</name>
<evidence type="ECO:0000313" key="4">
    <source>
        <dbReference type="Proteomes" id="UP000182062"/>
    </source>
</evidence>
<dbReference type="Pfam" id="PF13439">
    <property type="entry name" value="Glyco_transf_4"/>
    <property type="match status" value="1"/>
</dbReference>
<sequence>MKVLHLNAGNETGGGMFHILSLLNELNRSDFYLGVFETGEMYERAKESGVQTVLFHQRSRFDLSVVRKITRFIKKNKIDLIHTHGARANCYGALIRTVADVKWLATVHSDPRDDFMGKGAIGRFYTSANKKALKKADHLLAISDRFKKILTTGFDIPSNRVSTILNGIDFEKELENPYSREELGLSGEDFIIIMVARLEPVKGHKMALQAMEKLKRVHGSKVKLLLVGDGQQREELKTFAIQHGLDDTVKFLGHRNDVEKIYPAADIAMLTSYSESFPLVLLEAARAGVPVITTDVGGVDKLIPDDRYGWIIPVEDADALAGRIQSAMNLKASGQLSGMGRKLESYSKRHFSIEQFANNVYNVYLKLLN</sequence>
<dbReference type="Pfam" id="PF00534">
    <property type="entry name" value="Glycos_transf_1"/>
    <property type="match status" value="1"/>
</dbReference>
<organism evidence="3 4">
    <name type="scientific">Rossellomorea aquimaris</name>
    <dbReference type="NCBI Taxonomy" id="189382"/>
    <lineage>
        <taxon>Bacteria</taxon>
        <taxon>Bacillati</taxon>
        <taxon>Bacillota</taxon>
        <taxon>Bacilli</taxon>
        <taxon>Bacillales</taxon>
        <taxon>Bacillaceae</taxon>
        <taxon>Rossellomorea</taxon>
    </lineage>
</organism>
<dbReference type="Proteomes" id="UP000182062">
    <property type="component" value="Unassembled WGS sequence"/>
</dbReference>
<dbReference type="InterPro" id="IPR001296">
    <property type="entry name" value="Glyco_trans_1"/>
</dbReference>
<gene>
    <name evidence="3" type="ORF">BHE18_12685</name>
</gene>
<evidence type="ECO:0000259" key="2">
    <source>
        <dbReference type="Pfam" id="PF13439"/>
    </source>
</evidence>